<keyword evidence="1" id="KW-0472">Membrane</keyword>
<keyword evidence="3" id="KW-1185">Reference proteome</keyword>
<dbReference type="OrthoDB" id="27329at2"/>
<comment type="caution">
    <text evidence="2">The sequence shown here is derived from an EMBL/GenBank/DDBJ whole genome shotgun (WGS) entry which is preliminary data.</text>
</comment>
<dbReference type="RefSeq" id="WP_147371055.1">
    <property type="nucleotide sequence ID" value="NZ_QWKZ01000055.1"/>
</dbReference>
<name>A0A399EJF4_9DEIN</name>
<keyword evidence="1" id="KW-0812">Transmembrane</keyword>
<evidence type="ECO:0000256" key="1">
    <source>
        <dbReference type="SAM" id="Phobius"/>
    </source>
</evidence>
<protein>
    <submittedName>
        <fullName evidence="2">Uncharacterized protein</fullName>
    </submittedName>
</protein>
<dbReference type="EMBL" id="QWKZ01000055">
    <property type="protein sequence ID" value="RIH84807.1"/>
    <property type="molecule type" value="Genomic_DNA"/>
</dbReference>
<keyword evidence="1" id="KW-1133">Transmembrane helix</keyword>
<sequence length="53" mass="6094">MKPNKPIPSPIPYLLQVPDLRAHNTTYDWRMLFMLVLMALGSGRTNILAIAQW</sequence>
<evidence type="ECO:0000313" key="3">
    <source>
        <dbReference type="Proteomes" id="UP000265800"/>
    </source>
</evidence>
<evidence type="ECO:0000313" key="2">
    <source>
        <dbReference type="EMBL" id="RIH84807.1"/>
    </source>
</evidence>
<feature type="transmembrane region" description="Helical" evidence="1">
    <location>
        <begin position="31"/>
        <end position="51"/>
    </location>
</feature>
<dbReference type="Proteomes" id="UP000265800">
    <property type="component" value="Unassembled WGS sequence"/>
</dbReference>
<organism evidence="2 3">
    <name type="scientific">Meiothermus luteus</name>
    <dbReference type="NCBI Taxonomy" id="2026184"/>
    <lineage>
        <taxon>Bacteria</taxon>
        <taxon>Thermotogati</taxon>
        <taxon>Deinococcota</taxon>
        <taxon>Deinococci</taxon>
        <taxon>Thermales</taxon>
        <taxon>Thermaceae</taxon>
        <taxon>Meiothermus</taxon>
    </lineage>
</organism>
<accession>A0A399EJF4</accession>
<reference evidence="2 3" key="1">
    <citation type="submission" date="2018-08" db="EMBL/GenBank/DDBJ databases">
        <title>Meiothermus luteus KCTC 52599 genome sequencing project.</title>
        <authorList>
            <person name="Da Costa M.S."/>
            <person name="Albuquerque L."/>
            <person name="Raposo P."/>
            <person name="Froufe H.J.C."/>
            <person name="Barroso C.S."/>
            <person name="Egas C."/>
        </authorList>
    </citation>
    <scope>NUCLEOTIDE SEQUENCE [LARGE SCALE GENOMIC DNA]</scope>
    <source>
        <strain evidence="2 3">KCTC 52599</strain>
    </source>
</reference>
<gene>
    <name evidence="2" type="ORF">Mlute_01792</name>
</gene>
<dbReference type="AlphaFoldDB" id="A0A399EJF4"/>
<proteinExistence type="predicted"/>